<sequence length="196" mass="21594">MSTSPQQSSRAEQHLTSLAQLAAKLHANSNDADLWRALDRTLDEVFGHALFTVLAFTKQSGATRLYSTNTNLHPLGTRNKSPPGNHEKVPIGNAPPPADRAAWVQQVLVDGQIWRGQVREDLKAAFEDWEQLWEADLGSVMNIPIRLSGSTIGSLNILDEEHKYDAAEFELGILVAQLVAAFVDRVANKTAKKKTM</sequence>
<dbReference type="Gene3D" id="3.30.450.40">
    <property type="match status" value="1"/>
</dbReference>
<dbReference type="Proteomes" id="UP000076881">
    <property type="component" value="Unassembled WGS sequence"/>
</dbReference>
<gene>
    <name evidence="2" type="ORF">LEL_05446</name>
</gene>
<dbReference type="InterPro" id="IPR029016">
    <property type="entry name" value="GAF-like_dom_sf"/>
</dbReference>
<keyword evidence="3" id="KW-1185">Reference proteome</keyword>
<evidence type="ECO:0000313" key="2">
    <source>
        <dbReference type="EMBL" id="OAA78623.1"/>
    </source>
</evidence>
<dbReference type="AlphaFoldDB" id="A0A162K8V9"/>
<feature type="compositionally biased region" description="Polar residues" evidence="1">
    <location>
        <begin position="67"/>
        <end position="82"/>
    </location>
</feature>
<organism evidence="2 3">
    <name type="scientific">Akanthomyces lecanii RCEF 1005</name>
    <dbReference type="NCBI Taxonomy" id="1081108"/>
    <lineage>
        <taxon>Eukaryota</taxon>
        <taxon>Fungi</taxon>
        <taxon>Dikarya</taxon>
        <taxon>Ascomycota</taxon>
        <taxon>Pezizomycotina</taxon>
        <taxon>Sordariomycetes</taxon>
        <taxon>Hypocreomycetidae</taxon>
        <taxon>Hypocreales</taxon>
        <taxon>Cordycipitaceae</taxon>
        <taxon>Akanthomyces</taxon>
        <taxon>Cordyceps confragosa</taxon>
    </lineage>
</organism>
<proteinExistence type="predicted"/>
<feature type="region of interest" description="Disordered" evidence="1">
    <location>
        <begin position="67"/>
        <end position="86"/>
    </location>
</feature>
<comment type="caution">
    <text evidence="2">The sequence shown here is derived from an EMBL/GenBank/DDBJ whole genome shotgun (WGS) entry which is preliminary data.</text>
</comment>
<protein>
    <recommendedName>
        <fullName evidence="4">GAF domain-containing protein</fullName>
    </recommendedName>
</protein>
<dbReference type="OrthoDB" id="4983249at2759"/>
<evidence type="ECO:0000256" key="1">
    <source>
        <dbReference type="SAM" id="MobiDB-lite"/>
    </source>
</evidence>
<evidence type="ECO:0000313" key="3">
    <source>
        <dbReference type="Proteomes" id="UP000076881"/>
    </source>
</evidence>
<dbReference type="EMBL" id="AZHF01000003">
    <property type="protein sequence ID" value="OAA78623.1"/>
    <property type="molecule type" value="Genomic_DNA"/>
</dbReference>
<accession>A0A162K8V9</accession>
<name>A0A162K8V9_CORDF</name>
<dbReference type="SUPFAM" id="SSF55781">
    <property type="entry name" value="GAF domain-like"/>
    <property type="match status" value="1"/>
</dbReference>
<reference evidence="2 3" key="1">
    <citation type="journal article" date="2016" name="Genome Biol. Evol.">
        <title>Divergent and convergent evolution of fungal pathogenicity.</title>
        <authorList>
            <person name="Shang Y."/>
            <person name="Xiao G."/>
            <person name="Zheng P."/>
            <person name="Cen K."/>
            <person name="Zhan S."/>
            <person name="Wang C."/>
        </authorList>
    </citation>
    <scope>NUCLEOTIDE SEQUENCE [LARGE SCALE GENOMIC DNA]</scope>
    <source>
        <strain evidence="2 3">RCEF 1005</strain>
    </source>
</reference>
<evidence type="ECO:0008006" key="4">
    <source>
        <dbReference type="Google" id="ProtNLM"/>
    </source>
</evidence>